<organism evidence="1 2">
    <name type="scientific">Sinosporangium siamense</name>
    <dbReference type="NCBI Taxonomy" id="1367973"/>
    <lineage>
        <taxon>Bacteria</taxon>
        <taxon>Bacillati</taxon>
        <taxon>Actinomycetota</taxon>
        <taxon>Actinomycetes</taxon>
        <taxon>Streptosporangiales</taxon>
        <taxon>Streptosporangiaceae</taxon>
        <taxon>Sinosporangium</taxon>
    </lineage>
</organism>
<evidence type="ECO:0008006" key="3">
    <source>
        <dbReference type="Google" id="ProtNLM"/>
    </source>
</evidence>
<dbReference type="Proteomes" id="UP000606172">
    <property type="component" value="Unassembled WGS sequence"/>
</dbReference>
<reference evidence="1" key="1">
    <citation type="submission" date="2021-01" db="EMBL/GenBank/DDBJ databases">
        <title>Whole genome shotgun sequence of Sinosporangium siamense NBRC 109515.</title>
        <authorList>
            <person name="Komaki H."/>
            <person name="Tamura T."/>
        </authorList>
    </citation>
    <scope>NUCLEOTIDE SEQUENCE</scope>
    <source>
        <strain evidence="1">NBRC 109515</strain>
    </source>
</reference>
<gene>
    <name evidence="1" type="ORF">Ssi02_48850</name>
</gene>
<dbReference type="EMBL" id="BOOW01000030">
    <property type="protein sequence ID" value="GII94654.1"/>
    <property type="molecule type" value="Genomic_DNA"/>
</dbReference>
<name>A0A919VE07_9ACTN</name>
<proteinExistence type="predicted"/>
<accession>A0A919VE07</accession>
<keyword evidence="2" id="KW-1185">Reference proteome</keyword>
<dbReference type="PIRSF" id="PIRSF034110">
    <property type="entry name" value="DUF1203"/>
    <property type="match status" value="1"/>
</dbReference>
<evidence type="ECO:0000313" key="1">
    <source>
        <dbReference type="EMBL" id="GII94654.1"/>
    </source>
</evidence>
<comment type="caution">
    <text evidence="1">The sequence shown here is derived from an EMBL/GenBank/DDBJ whole genome shotgun (WGS) entry which is preliminary data.</text>
</comment>
<dbReference type="RefSeq" id="WP_204029324.1">
    <property type="nucleotide sequence ID" value="NZ_BOOW01000030.1"/>
</dbReference>
<dbReference type="Pfam" id="PF06718">
    <property type="entry name" value="DUF1203"/>
    <property type="match status" value="1"/>
</dbReference>
<dbReference type="InterPro" id="IPR009593">
    <property type="entry name" value="DUF1203"/>
</dbReference>
<protein>
    <recommendedName>
        <fullName evidence="3">DUF1203 domain-containing protein</fullName>
    </recommendedName>
</protein>
<sequence>MTYQPAAIPPQVLEELHKRDDAGAVPRPRVHDEDGAPLRCCLRRSRAGERISLVSYAPLRRWAAEVGADPGAYDEVGPVFIHAGQCEGPDSESGHPFTETGAMRVVRRYSGGGQITGGTLVRLPQDPGQAQVAVDQALHAAFADPEVALVHIRAVEYGCFQYEVRRP</sequence>
<evidence type="ECO:0000313" key="2">
    <source>
        <dbReference type="Proteomes" id="UP000606172"/>
    </source>
</evidence>
<dbReference type="AlphaFoldDB" id="A0A919VE07"/>